<protein>
    <submittedName>
        <fullName evidence="2">Uncharacterized protein</fullName>
    </submittedName>
</protein>
<evidence type="ECO:0000313" key="3">
    <source>
        <dbReference type="Proteomes" id="UP000194236"/>
    </source>
</evidence>
<feature type="region of interest" description="Disordered" evidence="1">
    <location>
        <begin position="153"/>
        <end position="198"/>
    </location>
</feature>
<dbReference type="AlphaFoldDB" id="A0A1Y3ANH9"/>
<feature type="compositionally biased region" description="Basic residues" evidence="1">
    <location>
        <begin position="157"/>
        <end position="169"/>
    </location>
</feature>
<accession>A0A1Y3ANH9</accession>
<reference evidence="2 3" key="1">
    <citation type="submission" date="2017-03" db="EMBL/GenBank/DDBJ databases">
        <title>Genome Survey of Euroglyphus maynei.</title>
        <authorList>
            <person name="Arlian L.G."/>
            <person name="Morgan M.S."/>
            <person name="Rider S.D."/>
        </authorList>
    </citation>
    <scope>NUCLEOTIDE SEQUENCE [LARGE SCALE GENOMIC DNA]</scope>
    <source>
        <strain evidence="2">Arlian Lab</strain>
        <tissue evidence="2">Whole body</tissue>
    </source>
</reference>
<organism evidence="2 3">
    <name type="scientific">Euroglyphus maynei</name>
    <name type="common">Mayne's house dust mite</name>
    <dbReference type="NCBI Taxonomy" id="6958"/>
    <lineage>
        <taxon>Eukaryota</taxon>
        <taxon>Metazoa</taxon>
        <taxon>Ecdysozoa</taxon>
        <taxon>Arthropoda</taxon>
        <taxon>Chelicerata</taxon>
        <taxon>Arachnida</taxon>
        <taxon>Acari</taxon>
        <taxon>Acariformes</taxon>
        <taxon>Sarcoptiformes</taxon>
        <taxon>Astigmata</taxon>
        <taxon>Psoroptidia</taxon>
        <taxon>Analgoidea</taxon>
        <taxon>Pyroglyphidae</taxon>
        <taxon>Pyroglyphinae</taxon>
        <taxon>Euroglyphus</taxon>
    </lineage>
</organism>
<comment type="caution">
    <text evidence="2">The sequence shown here is derived from an EMBL/GenBank/DDBJ whole genome shotgun (WGS) entry which is preliminary data.</text>
</comment>
<gene>
    <name evidence="2" type="ORF">BLA29_005014</name>
</gene>
<feature type="compositionally biased region" description="Gly residues" evidence="1">
    <location>
        <begin position="175"/>
        <end position="198"/>
    </location>
</feature>
<dbReference type="EMBL" id="MUJZ01071981">
    <property type="protein sequence ID" value="OTF69153.1"/>
    <property type="molecule type" value="Genomic_DNA"/>
</dbReference>
<evidence type="ECO:0000313" key="2">
    <source>
        <dbReference type="EMBL" id="OTF69153.1"/>
    </source>
</evidence>
<dbReference type="Proteomes" id="UP000194236">
    <property type="component" value="Unassembled WGS sequence"/>
</dbReference>
<keyword evidence="3" id="KW-1185">Reference proteome</keyword>
<name>A0A1Y3ANH9_EURMA</name>
<feature type="non-terminal residue" evidence="2">
    <location>
        <position position="215"/>
    </location>
</feature>
<sequence length="215" mass="21409">MAVLPNLSNIIVPLNSNIIPVQPGQPKPISSLKSVSVPVAASTAVKPSAVAPVSATKAKNSTGSSDLDTSASFSLPMMDMGIMGKIQMFQNLFGSLLHKGGGQCKPKCQKKGYGKMKMSVMPGLGDKQAEREVKKYVDENTLAMLLMKAVATSGKGKGGKGKSGYKKGKSSGYSSGKGGGGGGYSSGGSSGGYNSGGGGGSGNMAGAGGYDSGNA</sequence>
<proteinExistence type="predicted"/>
<evidence type="ECO:0000256" key="1">
    <source>
        <dbReference type="SAM" id="MobiDB-lite"/>
    </source>
</evidence>